<name>A0A8S1A0W9_ARCPL</name>
<protein>
    <submittedName>
        <fullName evidence="2">Uncharacterized protein</fullName>
    </submittedName>
</protein>
<reference evidence="2 3" key="1">
    <citation type="submission" date="2020-04" db="EMBL/GenBank/DDBJ databases">
        <authorList>
            <person name="Wallbank WR R."/>
            <person name="Pardo Diaz C."/>
            <person name="Kozak K."/>
            <person name="Martin S."/>
            <person name="Jiggins C."/>
            <person name="Moest M."/>
            <person name="Warren A I."/>
            <person name="Byers J.R.P. K."/>
            <person name="Montejo-Kovacevich G."/>
            <person name="Yen C E."/>
        </authorList>
    </citation>
    <scope>NUCLEOTIDE SEQUENCE [LARGE SCALE GENOMIC DNA]</scope>
</reference>
<dbReference type="Proteomes" id="UP000494106">
    <property type="component" value="Unassembled WGS sequence"/>
</dbReference>
<dbReference type="EMBL" id="CADEBC010000500">
    <property type="protein sequence ID" value="CAB3238771.1"/>
    <property type="molecule type" value="Genomic_DNA"/>
</dbReference>
<evidence type="ECO:0000313" key="2">
    <source>
        <dbReference type="EMBL" id="CAB3238771.1"/>
    </source>
</evidence>
<dbReference type="AlphaFoldDB" id="A0A8S1A0W9"/>
<sequence>MRIDSVKGDGDVLETYGIVSQCKNEWWAGDIDAAYQERQAQARRVRTVRRRARAAQAGTAAPRARAHMRSYEPKSDELGAYGQFTPFRPLYVKLTH</sequence>
<evidence type="ECO:0000256" key="1">
    <source>
        <dbReference type="SAM" id="MobiDB-lite"/>
    </source>
</evidence>
<comment type="caution">
    <text evidence="2">The sequence shown here is derived from an EMBL/GenBank/DDBJ whole genome shotgun (WGS) entry which is preliminary data.</text>
</comment>
<keyword evidence="3" id="KW-1185">Reference proteome</keyword>
<evidence type="ECO:0000313" key="3">
    <source>
        <dbReference type="Proteomes" id="UP000494106"/>
    </source>
</evidence>
<feature type="region of interest" description="Disordered" evidence="1">
    <location>
        <begin position="53"/>
        <end position="72"/>
    </location>
</feature>
<gene>
    <name evidence="2" type="ORF">APLA_LOCUS7563</name>
</gene>
<proteinExistence type="predicted"/>
<organism evidence="2 3">
    <name type="scientific">Arctia plantaginis</name>
    <name type="common">Wood tiger moth</name>
    <name type="synonym">Phalaena plantaginis</name>
    <dbReference type="NCBI Taxonomy" id="874455"/>
    <lineage>
        <taxon>Eukaryota</taxon>
        <taxon>Metazoa</taxon>
        <taxon>Ecdysozoa</taxon>
        <taxon>Arthropoda</taxon>
        <taxon>Hexapoda</taxon>
        <taxon>Insecta</taxon>
        <taxon>Pterygota</taxon>
        <taxon>Neoptera</taxon>
        <taxon>Endopterygota</taxon>
        <taxon>Lepidoptera</taxon>
        <taxon>Glossata</taxon>
        <taxon>Ditrysia</taxon>
        <taxon>Noctuoidea</taxon>
        <taxon>Erebidae</taxon>
        <taxon>Arctiinae</taxon>
        <taxon>Arctia</taxon>
    </lineage>
</organism>
<accession>A0A8S1A0W9</accession>
<feature type="compositionally biased region" description="Low complexity" evidence="1">
    <location>
        <begin position="54"/>
        <end position="63"/>
    </location>
</feature>